<dbReference type="PANTHER" id="PTHR20275:SF0">
    <property type="entry name" value="NAD KINASE"/>
    <property type="match status" value="1"/>
</dbReference>
<dbReference type="GO" id="GO:0006741">
    <property type="term" value="P:NADP+ biosynthetic process"/>
    <property type="evidence" value="ECO:0007669"/>
    <property type="project" value="UniProtKB-UniRule"/>
</dbReference>
<name>A0A1H7G3H9_9FIRM</name>
<dbReference type="EC" id="2.7.1.23" evidence="6"/>
<evidence type="ECO:0000256" key="4">
    <source>
        <dbReference type="ARBA" id="ARBA00023027"/>
    </source>
</evidence>
<evidence type="ECO:0000256" key="3">
    <source>
        <dbReference type="ARBA" id="ARBA00022857"/>
    </source>
</evidence>
<feature type="active site" description="Proton acceptor" evidence="6">
    <location>
        <position position="63"/>
    </location>
</feature>
<organism evidence="7 8">
    <name type="scientific">Pseudobutyrivibrio ruminis</name>
    <dbReference type="NCBI Taxonomy" id="46206"/>
    <lineage>
        <taxon>Bacteria</taxon>
        <taxon>Bacillati</taxon>
        <taxon>Bacillota</taxon>
        <taxon>Clostridia</taxon>
        <taxon>Lachnospirales</taxon>
        <taxon>Lachnospiraceae</taxon>
        <taxon>Pseudobutyrivibrio</taxon>
    </lineage>
</organism>
<keyword evidence="4 6" id="KW-0520">NAD</keyword>
<comment type="catalytic activity">
    <reaction evidence="5 6">
        <text>NAD(+) + ATP = ADP + NADP(+) + H(+)</text>
        <dbReference type="Rhea" id="RHEA:18629"/>
        <dbReference type="ChEBI" id="CHEBI:15378"/>
        <dbReference type="ChEBI" id="CHEBI:30616"/>
        <dbReference type="ChEBI" id="CHEBI:57540"/>
        <dbReference type="ChEBI" id="CHEBI:58349"/>
        <dbReference type="ChEBI" id="CHEBI:456216"/>
        <dbReference type="EC" id="2.7.1.23"/>
    </reaction>
</comment>
<dbReference type="InterPro" id="IPR016064">
    <property type="entry name" value="NAD/diacylglycerol_kinase_sf"/>
</dbReference>
<dbReference type="RefSeq" id="WP_074789032.1">
    <property type="nucleotide sequence ID" value="NZ_FNZX01000004.1"/>
</dbReference>
<dbReference type="Gene3D" id="3.40.50.10330">
    <property type="entry name" value="Probable inorganic polyphosphate/atp-NAD kinase, domain 1"/>
    <property type="match status" value="1"/>
</dbReference>
<keyword evidence="6" id="KW-0067">ATP-binding</keyword>
<gene>
    <name evidence="6" type="primary">nadK</name>
    <name evidence="7" type="ORF">SAMN02910377_00603</name>
</gene>
<dbReference type="GO" id="GO:0046872">
    <property type="term" value="F:metal ion binding"/>
    <property type="evidence" value="ECO:0007669"/>
    <property type="project" value="UniProtKB-UniRule"/>
</dbReference>
<dbReference type="GO" id="GO:0005737">
    <property type="term" value="C:cytoplasm"/>
    <property type="evidence" value="ECO:0007669"/>
    <property type="project" value="UniProtKB-SubCell"/>
</dbReference>
<dbReference type="EMBL" id="FNZX01000004">
    <property type="protein sequence ID" value="SEK32658.1"/>
    <property type="molecule type" value="Genomic_DNA"/>
</dbReference>
<comment type="similarity">
    <text evidence="6">Belongs to the NAD kinase family.</text>
</comment>
<keyword evidence="3 6" id="KW-0521">NADP</keyword>
<dbReference type="PANTHER" id="PTHR20275">
    <property type="entry name" value="NAD KINASE"/>
    <property type="match status" value="1"/>
</dbReference>
<comment type="subcellular location">
    <subcellularLocation>
        <location evidence="6">Cytoplasm</location>
    </subcellularLocation>
</comment>
<keyword evidence="8" id="KW-1185">Reference proteome</keyword>
<evidence type="ECO:0000256" key="1">
    <source>
        <dbReference type="ARBA" id="ARBA00022679"/>
    </source>
</evidence>
<comment type="caution">
    <text evidence="6">Lacks conserved residue(s) required for the propagation of feature annotation.</text>
</comment>
<evidence type="ECO:0000256" key="2">
    <source>
        <dbReference type="ARBA" id="ARBA00022777"/>
    </source>
</evidence>
<dbReference type="GO" id="GO:0019674">
    <property type="term" value="P:NAD+ metabolic process"/>
    <property type="evidence" value="ECO:0007669"/>
    <property type="project" value="InterPro"/>
</dbReference>
<evidence type="ECO:0000256" key="6">
    <source>
        <dbReference type="HAMAP-Rule" id="MF_00361"/>
    </source>
</evidence>
<dbReference type="Proteomes" id="UP000182321">
    <property type="component" value="Unassembled WGS sequence"/>
</dbReference>
<feature type="binding site" evidence="6">
    <location>
        <position position="68"/>
    </location>
    <ligand>
        <name>NAD(+)</name>
        <dbReference type="ChEBI" id="CHEBI:57540"/>
    </ligand>
</feature>
<keyword evidence="1 6" id="KW-0808">Transferase</keyword>
<comment type="function">
    <text evidence="6">Involved in the regulation of the intracellular balance of NAD and NADP, and is a key enzyme in the biosynthesis of NADP. Catalyzes specifically the phosphorylation on 2'-hydroxyl of the adenosine moiety of NAD to yield NADP.</text>
</comment>
<keyword evidence="6" id="KW-0547">Nucleotide-binding</keyword>
<dbReference type="Pfam" id="PF20143">
    <property type="entry name" value="NAD_kinase_C"/>
    <property type="match status" value="1"/>
</dbReference>
<evidence type="ECO:0000256" key="5">
    <source>
        <dbReference type="ARBA" id="ARBA00047925"/>
    </source>
</evidence>
<dbReference type="AlphaFoldDB" id="A0A1H7G3H9"/>
<keyword evidence="6" id="KW-0963">Cytoplasm</keyword>
<feature type="binding site" evidence="6">
    <location>
        <begin position="63"/>
        <end position="64"/>
    </location>
    <ligand>
        <name>NAD(+)</name>
        <dbReference type="ChEBI" id="CHEBI:57540"/>
    </ligand>
</feature>
<dbReference type="GO" id="GO:0005524">
    <property type="term" value="F:ATP binding"/>
    <property type="evidence" value="ECO:0007669"/>
    <property type="project" value="UniProtKB-KW"/>
</dbReference>
<protein>
    <recommendedName>
        <fullName evidence="6">NAD kinase</fullName>
        <ecNumber evidence="6">2.7.1.23</ecNumber>
    </recommendedName>
    <alternativeName>
        <fullName evidence="6">ATP-dependent NAD kinase</fullName>
    </alternativeName>
</protein>
<feature type="binding site" evidence="6">
    <location>
        <begin position="135"/>
        <end position="136"/>
    </location>
    <ligand>
        <name>NAD(+)</name>
        <dbReference type="ChEBI" id="CHEBI:57540"/>
    </ligand>
</feature>
<comment type="cofactor">
    <cofactor evidence="6">
        <name>a divalent metal cation</name>
        <dbReference type="ChEBI" id="CHEBI:60240"/>
    </cofactor>
</comment>
<sequence>MKNFLIVARSFSDLHEKYINIIRDYISAHGGMCILDLDTCPDSSETQVTVDDNIECIITVGGDGTVVRVAQNVTNRKVPIVGLNCGHLGYLCDMTVDNVEHCLDQLLSDNYKIDERMMLEGDCSSDADNRFRALNDIVVASDAAGLFVLNLTVKVNGIQLYSHNCDGLIVSTPTGSTAYNLSANGPIVSPHADCIVLTPINPHTLNSRSIILASNDEVEVSIEARHEEDDPKANIIYDGTLRQILKKGEVLKIHRSKITSNMVMLENVNFLERIRARMQEI</sequence>
<dbReference type="HAMAP" id="MF_00361">
    <property type="entry name" value="NAD_kinase"/>
    <property type="match status" value="1"/>
</dbReference>
<dbReference type="GO" id="GO:0051287">
    <property type="term" value="F:NAD binding"/>
    <property type="evidence" value="ECO:0007669"/>
    <property type="project" value="UniProtKB-ARBA"/>
</dbReference>
<dbReference type="GO" id="GO:0003951">
    <property type="term" value="F:NAD+ kinase activity"/>
    <property type="evidence" value="ECO:0007669"/>
    <property type="project" value="UniProtKB-UniRule"/>
</dbReference>
<keyword evidence="2 6" id="KW-0418">Kinase</keyword>
<dbReference type="InterPro" id="IPR017437">
    <property type="entry name" value="ATP-NAD_kinase_PpnK-typ_C"/>
</dbReference>
<evidence type="ECO:0000313" key="7">
    <source>
        <dbReference type="EMBL" id="SEK32658.1"/>
    </source>
</evidence>
<reference evidence="8" key="1">
    <citation type="submission" date="2016-10" db="EMBL/GenBank/DDBJ databases">
        <authorList>
            <person name="Varghese N."/>
        </authorList>
    </citation>
    <scope>NUCLEOTIDE SEQUENCE [LARGE SCALE GENOMIC DNA]</scope>
    <source>
        <strain evidence="8">ACV-9</strain>
    </source>
</reference>
<dbReference type="SUPFAM" id="SSF111331">
    <property type="entry name" value="NAD kinase/diacylglycerol kinase-like"/>
    <property type="match status" value="1"/>
</dbReference>
<accession>A0A1H7G3H9</accession>
<evidence type="ECO:0000313" key="8">
    <source>
        <dbReference type="Proteomes" id="UP000182321"/>
    </source>
</evidence>
<dbReference type="InterPro" id="IPR002504">
    <property type="entry name" value="NADK"/>
</dbReference>
<feature type="binding site" evidence="6">
    <location>
        <begin position="177"/>
        <end position="182"/>
    </location>
    <ligand>
        <name>NAD(+)</name>
        <dbReference type="ChEBI" id="CHEBI:57540"/>
    </ligand>
</feature>
<feature type="binding site" evidence="6">
    <location>
        <position position="166"/>
    </location>
    <ligand>
        <name>NAD(+)</name>
        <dbReference type="ChEBI" id="CHEBI:57540"/>
    </ligand>
</feature>
<dbReference type="InterPro" id="IPR017438">
    <property type="entry name" value="ATP-NAD_kinase_N"/>
</dbReference>
<dbReference type="Gene3D" id="2.60.200.30">
    <property type="entry name" value="Probable inorganic polyphosphate/atp-NAD kinase, domain 2"/>
    <property type="match status" value="1"/>
</dbReference>
<dbReference type="Pfam" id="PF01513">
    <property type="entry name" value="NAD_kinase"/>
    <property type="match status" value="1"/>
</dbReference>
<dbReference type="eggNOG" id="COG0061">
    <property type="taxonomic scope" value="Bacteria"/>
</dbReference>
<proteinExistence type="inferred from homology"/>